<gene>
    <name evidence="10" type="ORF">QIS99_29990</name>
</gene>
<accession>A0ABT6S112</accession>
<evidence type="ECO:0000256" key="3">
    <source>
        <dbReference type="ARBA" id="ARBA00022525"/>
    </source>
</evidence>
<evidence type="ECO:0000256" key="7">
    <source>
        <dbReference type="PROSITE-ProRule" id="PRU01232"/>
    </source>
</evidence>
<name>A0ABT6S112_9ACTN</name>
<keyword evidence="6 7" id="KW-0034">Amyloid</keyword>
<feature type="chain" id="PRO_5046193728" evidence="8">
    <location>
        <begin position="24"/>
        <end position="82"/>
    </location>
</feature>
<evidence type="ECO:0000256" key="8">
    <source>
        <dbReference type="SAM" id="SignalP"/>
    </source>
</evidence>
<feature type="domain" description="Chaplin" evidence="9">
    <location>
        <begin position="41"/>
        <end position="81"/>
    </location>
</feature>
<keyword evidence="2" id="KW-0134">Cell wall</keyword>
<keyword evidence="5" id="KW-0130">Cell adhesion</keyword>
<keyword evidence="11" id="KW-1185">Reference proteome</keyword>
<protein>
    <submittedName>
        <fullName evidence="10">Chaplin</fullName>
    </submittedName>
</protein>
<evidence type="ECO:0000256" key="5">
    <source>
        <dbReference type="ARBA" id="ARBA00022889"/>
    </source>
</evidence>
<evidence type="ECO:0000313" key="10">
    <source>
        <dbReference type="EMBL" id="MDI3390391.1"/>
    </source>
</evidence>
<organism evidence="10 11">
    <name type="scientific">Streptomyces solicavernae</name>
    <dbReference type="NCBI Taxonomy" id="3043614"/>
    <lineage>
        <taxon>Bacteria</taxon>
        <taxon>Bacillati</taxon>
        <taxon>Actinomycetota</taxon>
        <taxon>Actinomycetes</taxon>
        <taxon>Kitasatosporales</taxon>
        <taxon>Streptomycetaceae</taxon>
        <taxon>Streptomyces</taxon>
    </lineage>
</organism>
<dbReference type="Proteomes" id="UP001224661">
    <property type="component" value="Unassembled WGS sequence"/>
</dbReference>
<keyword evidence="3" id="KW-0964">Secreted</keyword>
<dbReference type="Pfam" id="PF03777">
    <property type="entry name" value="ChpA-C"/>
    <property type="match status" value="1"/>
</dbReference>
<keyword evidence="4 8" id="KW-0732">Signal</keyword>
<evidence type="ECO:0000256" key="4">
    <source>
        <dbReference type="ARBA" id="ARBA00022729"/>
    </source>
</evidence>
<feature type="signal peptide" evidence="8">
    <location>
        <begin position="1"/>
        <end position="23"/>
    </location>
</feature>
<evidence type="ECO:0000256" key="6">
    <source>
        <dbReference type="ARBA" id="ARBA00023087"/>
    </source>
</evidence>
<reference evidence="10 11" key="1">
    <citation type="submission" date="2023-05" db="EMBL/GenBank/DDBJ databases">
        <title>Draft genome sequence of Streptomyces sp. B-S-A8 isolated from a cave soil in Thailand.</title>
        <authorList>
            <person name="Chamroensaksri N."/>
            <person name="Muangham S."/>
        </authorList>
    </citation>
    <scope>NUCLEOTIDE SEQUENCE [LARGE SCALE GENOMIC DNA]</scope>
    <source>
        <strain evidence="10 11">B-S-A8</strain>
    </source>
</reference>
<evidence type="ECO:0000259" key="9">
    <source>
        <dbReference type="PROSITE" id="PS51884"/>
    </source>
</evidence>
<dbReference type="EMBL" id="JASCIR010000047">
    <property type="protein sequence ID" value="MDI3390391.1"/>
    <property type="molecule type" value="Genomic_DNA"/>
</dbReference>
<dbReference type="PROSITE" id="PS51884">
    <property type="entry name" value="CHAPLIN"/>
    <property type="match status" value="1"/>
</dbReference>
<evidence type="ECO:0000256" key="1">
    <source>
        <dbReference type="ARBA" id="ARBA00004191"/>
    </source>
</evidence>
<evidence type="ECO:0000256" key="2">
    <source>
        <dbReference type="ARBA" id="ARBA00022512"/>
    </source>
</evidence>
<evidence type="ECO:0000313" key="11">
    <source>
        <dbReference type="Proteomes" id="UP001224661"/>
    </source>
</evidence>
<sequence>MKIVKVGAMAVASAALLIGGAGAAVADPGPGASATGVAVGSPGVLSGNVVQVPVDLGLNLCGNSLNVIALLNPAGGNVCVNG</sequence>
<comment type="caution">
    <text evidence="10">The sequence shown here is derived from an EMBL/GenBank/DDBJ whole genome shotgun (WGS) entry which is preliminary data.</text>
</comment>
<comment type="subcellular location">
    <subcellularLocation>
        <location evidence="1">Secreted</location>
        <location evidence="1">Cell wall</location>
    </subcellularLocation>
</comment>
<dbReference type="InterPro" id="IPR005528">
    <property type="entry name" value="ChpA-H"/>
</dbReference>
<proteinExistence type="predicted"/>